<name>A0A1I0VL08_9CLOT</name>
<dbReference type="Proteomes" id="UP000198619">
    <property type="component" value="Unassembled WGS sequence"/>
</dbReference>
<evidence type="ECO:0000256" key="1">
    <source>
        <dbReference type="SAM" id="Phobius"/>
    </source>
</evidence>
<reference evidence="2 3" key="1">
    <citation type="submission" date="2016-10" db="EMBL/GenBank/DDBJ databases">
        <authorList>
            <person name="de Groot N.N."/>
        </authorList>
    </citation>
    <scope>NUCLEOTIDE SEQUENCE [LARGE SCALE GENOMIC DNA]</scope>
    <source>
        <strain evidence="2 3">DSM 12271</strain>
    </source>
</reference>
<keyword evidence="3" id="KW-1185">Reference proteome</keyword>
<dbReference type="STRING" id="84698.SAMN04488528_1002129"/>
<evidence type="ECO:0000313" key="3">
    <source>
        <dbReference type="Proteomes" id="UP000198619"/>
    </source>
</evidence>
<gene>
    <name evidence="2" type="ORF">SAMN04488528_1002129</name>
</gene>
<proteinExistence type="predicted"/>
<evidence type="ECO:0000313" key="2">
    <source>
        <dbReference type="EMBL" id="SFA76713.1"/>
    </source>
</evidence>
<keyword evidence="1" id="KW-1133">Transmembrane helix</keyword>
<dbReference type="OrthoDB" id="2082016at2"/>
<dbReference type="EMBL" id="FOKI01000002">
    <property type="protein sequence ID" value="SFA76713.1"/>
    <property type="molecule type" value="Genomic_DNA"/>
</dbReference>
<dbReference type="RefSeq" id="WP_090038313.1">
    <property type="nucleotide sequence ID" value="NZ_FOKI01000002.1"/>
</dbReference>
<sequence length="208" mass="24099">MKNKKNIFAFFIGIILIIFLFSISFYFTFNKLSARKDKNNPDVAVQTVPTEFIKPNAKINLYIKDKNGQSTKVESVEFKVVMDNLEGDYDLKALQTYYQGLGYYYRELDEDGYAFEKRFVPNRYYISVCKDEKNKEVLAIFKSDEEGKLEIEDEKSDITQTSINKIPKEQERELYRKGFGGVDDKGNVVNEGFKTKEEAFEALSAIIS</sequence>
<keyword evidence="1" id="KW-0472">Membrane</keyword>
<dbReference type="AlphaFoldDB" id="A0A1I0VL08"/>
<accession>A0A1I0VL08</accession>
<protein>
    <submittedName>
        <fullName evidence="2">Uncharacterized protein</fullName>
    </submittedName>
</protein>
<keyword evidence="1" id="KW-0812">Transmembrane</keyword>
<feature type="transmembrane region" description="Helical" evidence="1">
    <location>
        <begin position="7"/>
        <end position="29"/>
    </location>
</feature>
<organism evidence="2 3">
    <name type="scientific">Clostridium frigidicarnis</name>
    <dbReference type="NCBI Taxonomy" id="84698"/>
    <lineage>
        <taxon>Bacteria</taxon>
        <taxon>Bacillati</taxon>
        <taxon>Bacillota</taxon>
        <taxon>Clostridia</taxon>
        <taxon>Eubacteriales</taxon>
        <taxon>Clostridiaceae</taxon>
        <taxon>Clostridium</taxon>
    </lineage>
</organism>